<dbReference type="EMBL" id="JAUIQD010000004">
    <property type="protein sequence ID" value="KAK3353385.1"/>
    <property type="molecule type" value="Genomic_DNA"/>
</dbReference>
<feature type="domain" description="Heterokaryon incompatibility" evidence="1">
    <location>
        <begin position="111"/>
        <end position="202"/>
    </location>
</feature>
<sequence>MACPPDAQARRRAILSLPAYLPSYPREISSEAKAIHSLLSAGLADNKHALQDRVPKAICNVSLDELPQCETPVNIMASATPERYRLLDCAEAVSARTLRILEFAGFPSVPYAALSYVWRGNRPVKDPGLRTPEFSVLGAEDADPISPGILLDACTASLACGASHLWLDRLCIMQTSRQDKRWQIREMYRVYAFATVCVVAPGGLRALAPFSEETQWIHRGWTLQEVVAPPSVAVLFAWAHGAGESHMKIAGEDMNGRIEVVAPGKSAMMGLASVLAVCSVGCFEFTPDGAGEAASPLRIEAALFGRPLQAEVPLGATLVGASDIRLPNVAALAFATARFLDTDEMRDYCIWQCALVRTSSRPVDMVYSVMGILGVMLDPSDFAVDDRLGATIALAREILRQGRSASWLGLSTNLPPCPYLSTFPVFPKTSVAGQAMYDLPGGGQRLVALADALYPNDIGLFPVPKGSMDKTGYHSFDAPAVMLTIFSAATSLSGDRPYNDARRPTHIRAVDGSTWFITSSAAITGESNDIPPLASEELRSFAVMLGFYNGIPAVTTGNNLRAMLVTEHAKDRYHVRSYFLLSHEATQWASTWAEHHFCVGGPDTYSAGHQASEYPRHTAIQLAPPPPVPFNSDTFQEA</sequence>
<reference evidence="2" key="2">
    <citation type="submission" date="2023-06" db="EMBL/GenBank/DDBJ databases">
        <authorList>
            <consortium name="Lawrence Berkeley National Laboratory"/>
            <person name="Haridas S."/>
            <person name="Hensen N."/>
            <person name="Bonometti L."/>
            <person name="Westerberg I."/>
            <person name="Brannstrom I.O."/>
            <person name="Guillou S."/>
            <person name="Cros-Aarteil S."/>
            <person name="Calhoun S."/>
            <person name="Kuo A."/>
            <person name="Mondo S."/>
            <person name="Pangilinan J."/>
            <person name="Riley R."/>
            <person name="Labutti K."/>
            <person name="Andreopoulos B."/>
            <person name="Lipzen A."/>
            <person name="Chen C."/>
            <person name="Yanf M."/>
            <person name="Daum C."/>
            <person name="Ng V."/>
            <person name="Clum A."/>
            <person name="Steindorff A."/>
            <person name="Ohm R."/>
            <person name="Martin F."/>
            <person name="Silar P."/>
            <person name="Natvig D."/>
            <person name="Lalanne C."/>
            <person name="Gautier V."/>
            <person name="Ament-Velasquez S.L."/>
            <person name="Kruys A."/>
            <person name="Hutchinson M.I."/>
            <person name="Powell A.J."/>
            <person name="Barry K."/>
            <person name="Miller A.N."/>
            <person name="Grigoriev I.V."/>
            <person name="Debuchy R."/>
            <person name="Gladieux P."/>
            <person name="Thoren M.H."/>
            <person name="Johannesson H."/>
        </authorList>
    </citation>
    <scope>NUCLEOTIDE SEQUENCE</scope>
    <source>
        <strain evidence="2">CBS 955.72</strain>
    </source>
</reference>
<comment type="caution">
    <text evidence="2">The sequence shown here is derived from an EMBL/GenBank/DDBJ whole genome shotgun (WGS) entry which is preliminary data.</text>
</comment>
<evidence type="ECO:0000313" key="2">
    <source>
        <dbReference type="EMBL" id="KAK3353385.1"/>
    </source>
</evidence>
<reference evidence="2" key="1">
    <citation type="journal article" date="2023" name="Mol. Phylogenet. Evol.">
        <title>Genome-scale phylogeny and comparative genomics of the fungal order Sordariales.</title>
        <authorList>
            <person name="Hensen N."/>
            <person name="Bonometti L."/>
            <person name="Westerberg I."/>
            <person name="Brannstrom I.O."/>
            <person name="Guillou S."/>
            <person name="Cros-Aarteil S."/>
            <person name="Calhoun S."/>
            <person name="Haridas S."/>
            <person name="Kuo A."/>
            <person name="Mondo S."/>
            <person name="Pangilinan J."/>
            <person name="Riley R."/>
            <person name="LaButti K."/>
            <person name="Andreopoulos B."/>
            <person name="Lipzen A."/>
            <person name="Chen C."/>
            <person name="Yan M."/>
            <person name="Daum C."/>
            <person name="Ng V."/>
            <person name="Clum A."/>
            <person name="Steindorff A."/>
            <person name="Ohm R.A."/>
            <person name="Martin F."/>
            <person name="Silar P."/>
            <person name="Natvig D.O."/>
            <person name="Lalanne C."/>
            <person name="Gautier V."/>
            <person name="Ament-Velasquez S.L."/>
            <person name="Kruys A."/>
            <person name="Hutchinson M.I."/>
            <person name="Powell A.J."/>
            <person name="Barry K."/>
            <person name="Miller A.N."/>
            <person name="Grigoriev I.V."/>
            <person name="Debuchy R."/>
            <person name="Gladieux P."/>
            <person name="Hiltunen Thoren M."/>
            <person name="Johannesson H."/>
        </authorList>
    </citation>
    <scope>NUCLEOTIDE SEQUENCE</scope>
    <source>
        <strain evidence="2">CBS 955.72</strain>
    </source>
</reference>
<evidence type="ECO:0000313" key="3">
    <source>
        <dbReference type="Proteomes" id="UP001275084"/>
    </source>
</evidence>
<proteinExistence type="predicted"/>
<gene>
    <name evidence="2" type="ORF">B0T25DRAFT_209481</name>
</gene>
<dbReference type="Pfam" id="PF06985">
    <property type="entry name" value="HET"/>
    <property type="match status" value="1"/>
</dbReference>
<evidence type="ECO:0000259" key="1">
    <source>
        <dbReference type="Pfam" id="PF06985"/>
    </source>
</evidence>
<dbReference type="PANTHER" id="PTHR33112:SF16">
    <property type="entry name" value="HETEROKARYON INCOMPATIBILITY DOMAIN-CONTAINING PROTEIN"/>
    <property type="match status" value="1"/>
</dbReference>
<keyword evidence="3" id="KW-1185">Reference proteome</keyword>
<dbReference type="PANTHER" id="PTHR33112">
    <property type="entry name" value="DOMAIN PROTEIN, PUTATIVE-RELATED"/>
    <property type="match status" value="1"/>
</dbReference>
<dbReference type="InterPro" id="IPR010730">
    <property type="entry name" value="HET"/>
</dbReference>
<name>A0AAJ0HJ43_9PEZI</name>
<protein>
    <recommendedName>
        <fullName evidence="1">Heterokaryon incompatibility domain-containing protein</fullName>
    </recommendedName>
</protein>
<dbReference type="AlphaFoldDB" id="A0AAJ0HJ43"/>
<organism evidence="2 3">
    <name type="scientific">Lasiosphaeria hispida</name>
    <dbReference type="NCBI Taxonomy" id="260671"/>
    <lineage>
        <taxon>Eukaryota</taxon>
        <taxon>Fungi</taxon>
        <taxon>Dikarya</taxon>
        <taxon>Ascomycota</taxon>
        <taxon>Pezizomycotina</taxon>
        <taxon>Sordariomycetes</taxon>
        <taxon>Sordariomycetidae</taxon>
        <taxon>Sordariales</taxon>
        <taxon>Lasiosphaeriaceae</taxon>
        <taxon>Lasiosphaeria</taxon>
    </lineage>
</organism>
<dbReference type="Proteomes" id="UP001275084">
    <property type="component" value="Unassembled WGS sequence"/>
</dbReference>
<accession>A0AAJ0HJ43</accession>